<dbReference type="EMBL" id="CP126980">
    <property type="protein sequence ID" value="WIN00365.1"/>
    <property type="molecule type" value="Genomic_DNA"/>
</dbReference>
<feature type="domain" description="VOC" evidence="1">
    <location>
        <begin position="1"/>
        <end position="62"/>
    </location>
</feature>
<dbReference type="Proteomes" id="UP001240150">
    <property type="component" value="Chromosome"/>
</dbReference>
<evidence type="ECO:0000259" key="1">
    <source>
        <dbReference type="PROSITE" id="PS51819"/>
    </source>
</evidence>
<dbReference type="PROSITE" id="PS51819">
    <property type="entry name" value="VOC"/>
    <property type="match status" value="1"/>
</dbReference>
<gene>
    <name evidence="2" type="ORF">ACTOB_004065</name>
</gene>
<dbReference type="SUPFAM" id="SSF54593">
    <property type="entry name" value="Glyoxalase/Bleomycin resistance protein/Dihydroxybiphenyl dioxygenase"/>
    <property type="match status" value="1"/>
</dbReference>
<proteinExistence type="predicted"/>
<sequence>MTDLVEDVDAVVGRMRRAGATVVSEPHVVFTHADGLLGPAGTEEVQAFLRDTEGNLVGLVEHRRLARVE</sequence>
<dbReference type="InterPro" id="IPR037523">
    <property type="entry name" value="VOC_core"/>
</dbReference>
<evidence type="ECO:0000313" key="2">
    <source>
        <dbReference type="EMBL" id="WIN00365.1"/>
    </source>
</evidence>
<name>A0ABY8WV70_9ACTN</name>
<organism evidence="2 3">
    <name type="scientific">Actinoplanes oblitus</name>
    <dbReference type="NCBI Taxonomy" id="3040509"/>
    <lineage>
        <taxon>Bacteria</taxon>
        <taxon>Bacillati</taxon>
        <taxon>Actinomycetota</taxon>
        <taxon>Actinomycetes</taxon>
        <taxon>Micromonosporales</taxon>
        <taxon>Micromonosporaceae</taxon>
        <taxon>Actinoplanes</taxon>
    </lineage>
</organism>
<dbReference type="RefSeq" id="WP_284921884.1">
    <property type="nucleotide sequence ID" value="NZ_CP126980.1"/>
</dbReference>
<dbReference type="Gene3D" id="3.10.180.10">
    <property type="entry name" value="2,3-Dihydroxybiphenyl 1,2-Dioxygenase, domain 1"/>
    <property type="match status" value="1"/>
</dbReference>
<reference evidence="2 3" key="1">
    <citation type="submission" date="2023-06" db="EMBL/GenBank/DDBJ databases">
        <authorList>
            <person name="Yushchuk O."/>
            <person name="Binda E."/>
            <person name="Ruckert-Reed C."/>
            <person name="Fedorenko V."/>
            <person name="Kalinowski J."/>
            <person name="Marinelli F."/>
        </authorList>
    </citation>
    <scope>NUCLEOTIDE SEQUENCE [LARGE SCALE GENOMIC DNA]</scope>
    <source>
        <strain evidence="2 3">NRRL 3884</strain>
    </source>
</reference>
<dbReference type="InterPro" id="IPR029068">
    <property type="entry name" value="Glyas_Bleomycin-R_OHBP_Dase"/>
</dbReference>
<keyword evidence="3" id="KW-1185">Reference proteome</keyword>
<accession>A0ABY8WV70</accession>
<protein>
    <recommendedName>
        <fullName evidence="1">VOC domain-containing protein</fullName>
    </recommendedName>
</protein>
<evidence type="ECO:0000313" key="3">
    <source>
        <dbReference type="Proteomes" id="UP001240150"/>
    </source>
</evidence>